<dbReference type="InterPro" id="IPR001638">
    <property type="entry name" value="Solute-binding_3/MltF_N"/>
</dbReference>
<dbReference type="SMART" id="SM00052">
    <property type="entry name" value="EAL"/>
    <property type="match status" value="1"/>
</dbReference>
<dbReference type="EC" id="3.1.4.52" evidence="3"/>
<dbReference type="InterPro" id="IPR000160">
    <property type="entry name" value="GGDEF_dom"/>
</dbReference>
<evidence type="ECO:0000256" key="7">
    <source>
        <dbReference type="SAM" id="SignalP"/>
    </source>
</evidence>
<dbReference type="Pfam" id="PF00990">
    <property type="entry name" value="GGDEF"/>
    <property type="match status" value="1"/>
</dbReference>
<dbReference type="GO" id="GO:0005886">
    <property type="term" value="C:plasma membrane"/>
    <property type="evidence" value="ECO:0007669"/>
    <property type="project" value="UniProtKB-SubCell"/>
</dbReference>
<gene>
    <name evidence="12" type="ORF">GJV18_16125</name>
</gene>
<keyword evidence="5" id="KW-0808">Transferase</keyword>
<dbReference type="CDD" id="cd01948">
    <property type="entry name" value="EAL"/>
    <property type="match status" value="1"/>
</dbReference>
<comment type="cofactor">
    <cofactor evidence="1">
        <name>Mg(2+)</name>
        <dbReference type="ChEBI" id="CHEBI:18420"/>
    </cofactor>
</comment>
<keyword evidence="4" id="KW-0973">c-di-GMP</keyword>
<dbReference type="InterPro" id="IPR029787">
    <property type="entry name" value="Nucleotide_cyclase"/>
</dbReference>
<dbReference type="GO" id="GO:0071111">
    <property type="term" value="F:cyclic-guanylate-specific phosphodiesterase activity"/>
    <property type="evidence" value="ECO:0007669"/>
    <property type="project" value="UniProtKB-EC"/>
</dbReference>
<dbReference type="InterPro" id="IPR000700">
    <property type="entry name" value="PAS-assoc_C"/>
</dbReference>
<dbReference type="SUPFAM" id="SSF55073">
    <property type="entry name" value="Nucleotide cyclase"/>
    <property type="match status" value="1"/>
</dbReference>
<dbReference type="GO" id="GO:0071732">
    <property type="term" value="P:cellular response to nitric oxide"/>
    <property type="evidence" value="ECO:0007669"/>
    <property type="project" value="UniProtKB-ARBA"/>
</dbReference>
<evidence type="ECO:0000313" key="12">
    <source>
        <dbReference type="EMBL" id="MVW76850.1"/>
    </source>
</evidence>
<dbReference type="PANTHER" id="PTHR44757">
    <property type="entry name" value="DIGUANYLATE CYCLASE DGCP"/>
    <property type="match status" value="1"/>
</dbReference>
<dbReference type="InterPro" id="IPR000014">
    <property type="entry name" value="PAS"/>
</dbReference>
<evidence type="ECO:0000256" key="3">
    <source>
        <dbReference type="ARBA" id="ARBA00012282"/>
    </source>
</evidence>
<dbReference type="PROSITE" id="PS50887">
    <property type="entry name" value="GGDEF"/>
    <property type="match status" value="1"/>
</dbReference>
<keyword evidence="5" id="KW-0418">Kinase</keyword>
<protein>
    <recommendedName>
        <fullName evidence="3">cyclic-guanylate-specific phosphodiesterase</fullName>
        <ecNumber evidence="3">3.1.4.52</ecNumber>
    </recommendedName>
</protein>
<dbReference type="FunFam" id="3.30.70.270:FF:000001">
    <property type="entry name" value="Diguanylate cyclase domain protein"/>
    <property type="match status" value="1"/>
</dbReference>
<dbReference type="AlphaFoldDB" id="A0A6I4KVW7"/>
<comment type="caution">
    <text evidence="12">The sequence shown here is derived from an EMBL/GenBank/DDBJ whole genome shotgun (WGS) entry which is preliminary data.</text>
</comment>
<dbReference type="SUPFAM" id="SSF55785">
    <property type="entry name" value="PYP-like sensor domain (PAS domain)"/>
    <property type="match status" value="1"/>
</dbReference>
<comment type="subcellular location">
    <subcellularLocation>
        <location evidence="2">Cell inner membrane</location>
    </subcellularLocation>
</comment>
<evidence type="ECO:0000256" key="1">
    <source>
        <dbReference type="ARBA" id="ARBA00001946"/>
    </source>
</evidence>
<dbReference type="Gene3D" id="3.20.20.450">
    <property type="entry name" value="EAL domain"/>
    <property type="match status" value="1"/>
</dbReference>
<dbReference type="SMART" id="SM00091">
    <property type="entry name" value="PAS"/>
    <property type="match status" value="1"/>
</dbReference>
<keyword evidence="13" id="KW-1185">Reference proteome</keyword>
<sequence length="855" mass="95447">MKRLALRYYGALCLWLAAAWLCPQALAEHEVRVGIYPNEPKLLLDQNSRPSGILGDLLDEIARREGWTLAAVSCQWQQCLELLQAGEIDLLPDVAYNEARAQTLDFHKVPSLYSWSQLYSQPGVRLESMLDLDGRSIAVLEGSVQQSYLRDLLDSFGLKGQLVSVSSLMQGFELVQVGQADVVVANQRFGDFHAPRFDLIATPIMFQPAQLFYATSKGHNAELLNAIDRHLQDWQNTPGSLYYQTLQRWGGEQPRLLIPQGVWWALGSLSLLLLMAVSGAVLLRRQVAEKTRKLQSSERRLNTILDSVEAYIYIKDPDLRYQYANRKVCELFGQPREQVIGKTDEYFFDIDTAAKLHENDRRVLSLGERVEAEEINRSLDGDEEHAFISIKLPLRNAQGQIYALCGISTDITEHKRNLEKINQLAFYDPLTGLPNRRLLLDRLQLALAKHDRGLQQGALLFIDLDNFKDLNDTLGHDMGDQLLLQAAARLSQHVRSQDTLARLGGDEFVVMLEGLSSDPMRTARQVEVVGNKLVQALAAPYDLKGHSHISTASIGVALFPDGECNVDDILKRADLAMYQAKAAGRNALRFFDPNMQAEVSARARLENDLRQSLGAGHFVLHYQPQVGAHGQLLGAEALVRWQHPERGLVSPGEFIPLAESTGLILPLGRWILQAACEQLVAWGGQPQMSHLSLAINVSARQFHHPDFVDEVLAILAETGANPSRLELELTESQLVEDVEGLISKMLQLKAHGVRFSLDDFGTGYSSLNFLKRLPLNQLKIDQCFVRELLDHPSDAAIVRTILALGSNLGLAVTAEGVETQEQRDALLRMGCQKFQGYLFAQPGPAEILQHWHSMA</sequence>
<dbReference type="SUPFAM" id="SSF53850">
    <property type="entry name" value="Periplasmic binding protein-like II"/>
    <property type="match status" value="1"/>
</dbReference>
<dbReference type="InterPro" id="IPR052155">
    <property type="entry name" value="Biofilm_reg_signaling"/>
</dbReference>
<evidence type="ECO:0000259" key="9">
    <source>
        <dbReference type="PROSITE" id="PS50113"/>
    </source>
</evidence>
<comment type="catalytic activity">
    <reaction evidence="6">
        <text>3',3'-c-di-GMP + H2O = 5'-phosphoguanylyl(3'-&gt;5')guanosine + H(+)</text>
        <dbReference type="Rhea" id="RHEA:24902"/>
        <dbReference type="ChEBI" id="CHEBI:15377"/>
        <dbReference type="ChEBI" id="CHEBI:15378"/>
        <dbReference type="ChEBI" id="CHEBI:58754"/>
        <dbReference type="ChEBI" id="CHEBI:58805"/>
        <dbReference type="EC" id="3.1.4.52"/>
    </reaction>
    <physiologicalReaction direction="left-to-right" evidence="6">
        <dbReference type="Rhea" id="RHEA:24903"/>
    </physiologicalReaction>
</comment>
<dbReference type="Gene3D" id="3.30.70.270">
    <property type="match status" value="1"/>
</dbReference>
<feature type="signal peptide" evidence="7">
    <location>
        <begin position="1"/>
        <end position="27"/>
    </location>
</feature>
<organism evidence="12 13">
    <name type="scientific">Pseudomonas xionganensis</name>
    <dbReference type="NCBI Taxonomy" id="2654845"/>
    <lineage>
        <taxon>Bacteria</taxon>
        <taxon>Pseudomonadati</taxon>
        <taxon>Pseudomonadota</taxon>
        <taxon>Gammaproteobacteria</taxon>
        <taxon>Pseudomonadales</taxon>
        <taxon>Pseudomonadaceae</taxon>
        <taxon>Pseudomonas</taxon>
    </lineage>
</organism>
<dbReference type="NCBIfam" id="TIGR00254">
    <property type="entry name" value="GGDEF"/>
    <property type="match status" value="1"/>
</dbReference>
<evidence type="ECO:0000256" key="5">
    <source>
        <dbReference type="ARBA" id="ARBA00022777"/>
    </source>
</evidence>
<evidence type="ECO:0000259" key="8">
    <source>
        <dbReference type="PROSITE" id="PS50112"/>
    </source>
</evidence>
<dbReference type="PROSITE" id="PS50883">
    <property type="entry name" value="EAL"/>
    <property type="match status" value="1"/>
</dbReference>
<dbReference type="NCBIfam" id="TIGR00229">
    <property type="entry name" value="sensory_box"/>
    <property type="match status" value="1"/>
</dbReference>
<dbReference type="Pfam" id="PF00497">
    <property type="entry name" value="SBP_bac_3"/>
    <property type="match status" value="1"/>
</dbReference>
<dbReference type="InterPro" id="IPR001633">
    <property type="entry name" value="EAL_dom"/>
</dbReference>
<dbReference type="InterPro" id="IPR043128">
    <property type="entry name" value="Rev_trsase/Diguanyl_cyclase"/>
</dbReference>
<dbReference type="Pfam" id="PF08448">
    <property type="entry name" value="PAS_4"/>
    <property type="match status" value="1"/>
</dbReference>
<proteinExistence type="predicted"/>
<dbReference type="Gene3D" id="3.30.450.20">
    <property type="entry name" value="PAS domain"/>
    <property type="match status" value="1"/>
</dbReference>
<dbReference type="InterPro" id="IPR035965">
    <property type="entry name" value="PAS-like_dom_sf"/>
</dbReference>
<evidence type="ECO:0000256" key="4">
    <source>
        <dbReference type="ARBA" id="ARBA00022636"/>
    </source>
</evidence>
<evidence type="ECO:0000256" key="6">
    <source>
        <dbReference type="ARBA" id="ARBA00051114"/>
    </source>
</evidence>
<reference evidence="12 13" key="1">
    <citation type="submission" date="2019-11" db="EMBL/GenBank/DDBJ databases">
        <title>Pseudomonas flavidum sp. nov., isolated from Baiyang Lake.</title>
        <authorList>
            <person name="Zhao Y."/>
        </authorList>
    </citation>
    <scope>NUCLEOTIDE SEQUENCE [LARGE SCALE GENOMIC DNA]</scope>
    <source>
        <strain evidence="13">R-22-3 w-18</strain>
    </source>
</reference>
<dbReference type="PROSITE" id="PS50112">
    <property type="entry name" value="PAS"/>
    <property type="match status" value="1"/>
</dbReference>
<dbReference type="GO" id="GO:0016301">
    <property type="term" value="F:kinase activity"/>
    <property type="evidence" value="ECO:0007669"/>
    <property type="project" value="UniProtKB-KW"/>
</dbReference>
<feature type="domain" description="PAC" evidence="9">
    <location>
        <begin position="368"/>
        <end position="423"/>
    </location>
</feature>
<dbReference type="PROSITE" id="PS50113">
    <property type="entry name" value="PAC"/>
    <property type="match status" value="1"/>
</dbReference>
<dbReference type="InterPro" id="IPR013656">
    <property type="entry name" value="PAS_4"/>
</dbReference>
<evidence type="ECO:0000256" key="2">
    <source>
        <dbReference type="ARBA" id="ARBA00004533"/>
    </source>
</evidence>
<feature type="domain" description="PAS" evidence="8">
    <location>
        <begin position="297"/>
        <end position="367"/>
    </location>
</feature>
<keyword evidence="7" id="KW-0732">Signal</keyword>
<dbReference type="InterPro" id="IPR035919">
    <property type="entry name" value="EAL_sf"/>
</dbReference>
<feature type="domain" description="EAL" evidence="10">
    <location>
        <begin position="602"/>
        <end position="855"/>
    </location>
</feature>
<name>A0A6I4KVW7_9PSED</name>
<dbReference type="SMART" id="SM00267">
    <property type="entry name" value="GGDEF"/>
    <property type="match status" value="1"/>
</dbReference>
<dbReference type="FunFam" id="3.20.20.450:FF:000001">
    <property type="entry name" value="Cyclic di-GMP phosphodiesterase yahA"/>
    <property type="match status" value="1"/>
</dbReference>
<feature type="chain" id="PRO_5026159915" description="cyclic-guanylate-specific phosphodiesterase" evidence="7">
    <location>
        <begin position="28"/>
        <end position="855"/>
    </location>
</feature>
<feature type="domain" description="GGDEF" evidence="11">
    <location>
        <begin position="455"/>
        <end position="593"/>
    </location>
</feature>
<dbReference type="SUPFAM" id="SSF141868">
    <property type="entry name" value="EAL domain-like"/>
    <property type="match status" value="1"/>
</dbReference>
<dbReference type="Pfam" id="PF00563">
    <property type="entry name" value="EAL"/>
    <property type="match status" value="1"/>
</dbReference>
<accession>A0A6I4KVW7</accession>
<dbReference type="PANTHER" id="PTHR44757:SF2">
    <property type="entry name" value="BIOFILM ARCHITECTURE MAINTENANCE PROTEIN MBAA"/>
    <property type="match status" value="1"/>
</dbReference>
<evidence type="ECO:0000313" key="13">
    <source>
        <dbReference type="Proteomes" id="UP000429555"/>
    </source>
</evidence>
<dbReference type="Proteomes" id="UP000429555">
    <property type="component" value="Unassembled WGS sequence"/>
</dbReference>
<dbReference type="Gene3D" id="3.40.190.10">
    <property type="entry name" value="Periplasmic binding protein-like II"/>
    <property type="match status" value="2"/>
</dbReference>
<dbReference type="SMART" id="SM00062">
    <property type="entry name" value="PBPb"/>
    <property type="match status" value="1"/>
</dbReference>
<dbReference type="CDD" id="cd01949">
    <property type="entry name" value="GGDEF"/>
    <property type="match status" value="1"/>
</dbReference>
<evidence type="ECO:0000259" key="10">
    <source>
        <dbReference type="PROSITE" id="PS50883"/>
    </source>
</evidence>
<evidence type="ECO:0000259" key="11">
    <source>
        <dbReference type="PROSITE" id="PS50887"/>
    </source>
</evidence>
<dbReference type="CDD" id="cd00130">
    <property type="entry name" value="PAS"/>
    <property type="match status" value="1"/>
</dbReference>
<dbReference type="EMBL" id="WKJZ01000003">
    <property type="protein sequence ID" value="MVW76850.1"/>
    <property type="molecule type" value="Genomic_DNA"/>
</dbReference>